<sequence length="322" mass="32627">MTYYRTEAALALSLLVLIAVSTAIGPTALMPWDSLSADPVRAMLARTILVDIRLPRTVLAVLAGASLGLSGAVLQGLMRNPLADPGVIGVSSMAALGSVLAFYFGLWSVAGGGIVGALCAALLLMILAGRAPGILTLMLAGVALSSLAVALTALALNLAPSPLAAYEIMVWLMGSVADRSWIHVETAAPFILVGWGLLFATGRGLAALALGEDVARSLGINLGRLRMMAIVGTAGCVGASVAVTGSIGFVGLVVPHLLRPLVGHDSRRLLPVSALGGAILLLAADCVIRLVAVGPELKLGVATALVGAPFFLALVLRLRGGP</sequence>
<proteinExistence type="inferred from homology"/>
<evidence type="ECO:0000256" key="8">
    <source>
        <dbReference type="SAM" id="Phobius"/>
    </source>
</evidence>
<protein>
    <submittedName>
        <fullName evidence="9">Iron complex transport system permease protein</fullName>
    </submittedName>
</protein>
<keyword evidence="6 8" id="KW-1133">Transmembrane helix</keyword>
<feature type="transmembrane region" description="Helical" evidence="8">
    <location>
        <begin position="53"/>
        <end position="74"/>
    </location>
</feature>
<dbReference type="InterPro" id="IPR000522">
    <property type="entry name" value="ABC_transptr_permease_BtuC"/>
</dbReference>
<dbReference type="AlphaFoldDB" id="A0A1H6IQ84"/>
<keyword evidence="5 8" id="KW-0812">Transmembrane</keyword>
<accession>A0A1H6IQ84</accession>
<dbReference type="PANTHER" id="PTHR30472:SF25">
    <property type="entry name" value="ABC TRANSPORTER PERMEASE PROTEIN MJ0876-RELATED"/>
    <property type="match status" value="1"/>
</dbReference>
<evidence type="ECO:0000256" key="4">
    <source>
        <dbReference type="ARBA" id="ARBA00022475"/>
    </source>
</evidence>
<dbReference type="GO" id="GO:0022857">
    <property type="term" value="F:transmembrane transporter activity"/>
    <property type="evidence" value="ECO:0007669"/>
    <property type="project" value="InterPro"/>
</dbReference>
<evidence type="ECO:0000256" key="6">
    <source>
        <dbReference type="ARBA" id="ARBA00022989"/>
    </source>
</evidence>
<reference evidence="10" key="1">
    <citation type="submission" date="2016-10" db="EMBL/GenBank/DDBJ databases">
        <authorList>
            <person name="Varghese N."/>
            <person name="Submissions S."/>
        </authorList>
    </citation>
    <scope>NUCLEOTIDE SEQUENCE [LARGE SCALE GENOMIC DNA]</scope>
    <source>
        <strain evidence="10">DSM 13234</strain>
    </source>
</reference>
<comment type="subcellular location">
    <subcellularLocation>
        <location evidence="1">Cell membrane</location>
        <topology evidence="1">Multi-pass membrane protein</topology>
    </subcellularLocation>
</comment>
<dbReference type="Gene3D" id="1.10.3470.10">
    <property type="entry name" value="ABC transporter involved in vitamin B12 uptake, BtuC"/>
    <property type="match status" value="1"/>
</dbReference>
<organism evidence="9 10">
    <name type="scientific">Magnetospirillum fulvum</name>
    <name type="common">Rhodospirillum fulvum</name>
    <dbReference type="NCBI Taxonomy" id="1082"/>
    <lineage>
        <taxon>Bacteria</taxon>
        <taxon>Pseudomonadati</taxon>
        <taxon>Pseudomonadota</taxon>
        <taxon>Alphaproteobacteria</taxon>
        <taxon>Rhodospirillales</taxon>
        <taxon>Rhodospirillaceae</taxon>
        <taxon>Magnetospirillum</taxon>
    </lineage>
</organism>
<keyword evidence="4" id="KW-1003">Cell membrane</keyword>
<comment type="similarity">
    <text evidence="2">Belongs to the binding-protein-dependent transport system permease family. FecCD subfamily.</text>
</comment>
<dbReference type="OrthoDB" id="9811975at2"/>
<feature type="transmembrane region" description="Helical" evidence="8">
    <location>
        <begin position="110"/>
        <end position="128"/>
    </location>
</feature>
<name>A0A1H6IQ84_MAGFU</name>
<dbReference type="SUPFAM" id="SSF81345">
    <property type="entry name" value="ABC transporter involved in vitamin B12 uptake, BtuC"/>
    <property type="match status" value="1"/>
</dbReference>
<evidence type="ECO:0000256" key="2">
    <source>
        <dbReference type="ARBA" id="ARBA00007935"/>
    </source>
</evidence>
<feature type="transmembrane region" description="Helical" evidence="8">
    <location>
        <begin position="269"/>
        <end position="291"/>
    </location>
</feature>
<keyword evidence="10" id="KW-1185">Reference proteome</keyword>
<dbReference type="CDD" id="cd06550">
    <property type="entry name" value="TM_ABC_iron-siderophores_like"/>
    <property type="match status" value="1"/>
</dbReference>
<feature type="transmembrane region" description="Helical" evidence="8">
    <location>
        <begin position="86"/>
        <end position="104"/>
    </location>
</feature>
<dbReference type="RefSeq" id="WP_074769469.1">
    <property type="nucleotide sequence ID" value="NZ_FNWO01000012.1"/>
</dbReference>
<dbReference type="GO" id="GO:0005886">
    <property type="term" value="C:plasma membrane"/>
    <property type="evidence" value="ECO:0007669"/>
    <property type="project" value="UniProtKB-SubCell"/>
</dbReference>
<evidence type="ECO:0000313" key="9">
    <source>
        <dbReference type="EMBL" id="SEH51318.1"/>
    </source>
</evidence>
<keyword evidence="7 8" id="KW-0472">Membrane</keyword>
<gene>
    <name evidence="9" type="ORF">SAMN04244559_02710</name>
</gene>
<feature type="transmembrane region" description="Helical" evidence="8">
    <location>
        <begin position="297"/>
        <end position="316"/>
    </location>
</feature>
<dbReference type="Pfam" id="PF01032">
    <property type="entry name" value="FecCD"/>
    <property type="match status" value="1"/>
</dbReference>
<evidence type="ECO:0000256" key="7">
    <source>
        <dbReference type="ARBA" id="ARBA00023136"/>
    </source>
</evidence>
<feature type="transmembrane region" description="Helical" evidence="8">
    <location>
        <begin position="135"/>
        <end position="157"/>
    </location>
</feature>
<keyword evidence="3" id="KW-0813">Transport</keyword>
<evidence type="ECO:0000313" key="10">
    <source>
        <dbReference type="Proteomes" id="UP000182983"/>
    </source>
</evidence>
<feature type="transmembrane region" description="Helical" evidence="8">
    <location>
        <begin position="189"/>
        <end position="210"/>
    </location>
</feature>
<evidence type="ECO:0000256" key="1">
    <source>
        <dbReference type="ARBA" id="ARBA00004651"/>
    </source>
</evidence>
<evidence type="ECO:0000256" key="5">
    <source>
        <dbReference type="ARBA" id="ARBA00022692"/>
    </source>
</evidence>
<dbReference type="PANTHER" id="PTHR30472">
    <property type="entry name" value="FERRIC ENTEROBACTIN TRANSPORT SYSTEM PERMEASE PROTEIN"/>
    <property type="match status" value="1"/>
</dbReference>
<dbReference type="InterPro" id="IPR037294">
    <property type="entry name" value="ABC_BtuC-like"/>
</dbReference>
<dbReference type="EMBL" id="FNWO01000012">
    <property type="protein sequence ID" value="SEH51318.1"/>
    <property type="molecule type" value="Genomic_DNA"/>
</dbReference>
<dbReference type="Proteomes" id="UP000182983">
    <property type="component" value="Unassembled WGS sequence"/>
</dbReference>
<evidence type="ECO:0000256" key="3">
    <source>
        <dbReference type="ARBA" id="ARBA00022448"/>
    </source>
</evidence>
<feature type="transmembrane region" description="Helical" evidence="8">
    <location>
        <begin position="230"/>
        <end position="257"/>
    </location>
</feature>